<dbReference type="AlphaFoldDB" id="A0A9W9DP51"/>
<accession>A0A9W9DP51</accession>
<organism evidence="1 2">
    <name type="scientific">Lentinula lateritia</name>
    <dbReference type="NCBI Taxonomy" id="40482"/>
    <lineage>
        <taxon>Eukaryota</taxon>
        <taxon>Fungi</taxon>
        <taxon>Dikarya</taxon>
        <taxon>Basidiomycota</taxon>
        <taxon>Agaricomycotina</taxon>
        <taxon>Agaricomycetes</taxon>
        <taxon>Agaricomycetidae</taxon>
        <taxon>Agaricales</taxon>
        <taxon>Marasmiineae</taxon>
        <taxon>Omphalotaceae</taxon>
        <taxon>Lentinula</taxon>
    </lineage>
</organism>
<reference evidence="1" key="2">
    <citation type="journal article" date="2023" name="Proc. Natl. Acad. Sci. U.S.A.">
        <title>A global phylogenomic analysis of the shiitake genus Lentinula.</title>
        <authorList>
            <person name="Sierra-Patev S."/>
            <person name="Min B."/>
            <person name="Naranjo-Ortiz M."/>
            <person name="Looney B."/>
            <person name="Konkel Z."/>
            <person name="Slot J.C."/>
            <person name="Sakamoto Y."/>
            <person name="Steenwyk J.L."/>
            <person name="Rokas A."/>
            <person name="Carro J."/>
            <person name="Camarero S."/>
            <person name="Ferreira P."/>
            <person name="Molpeceres G."/>
            <person name="Ruiz-Duenas F.J."/>
            <person name="Serrano A."/>
            <person name="Henrissat B."/>
            <person name="Drula E."/>
            <person name="Hughes K.W."/>
            <person name="Mata J.L."/>
            <person name="Ishikawa N.K."/>
            <person name="Vargas-Isla R."/>
            <person name="Ushijima S."/>
            <person name="Smith C.A."/>
            <person name="Donoghue J."/>
            <person name="Ahrendt S."/>
            <person name="Andreopoulos W."/>
            <person name="He G."/>
            <person name="LaButti K."/>
            <person name="Lipzen A."/>
            <person name="Ng V."/>
            <person name="Riley R."/>
            <person name="Sandor L."/>
            <person name="Barry K."/>
            <person name="Martinez A.T."/>
            <person name="Xiao Y."/>
            <person name="Gibbons J.G."/>
            <person name="Terashima K."/>
            <person name="Grigoriev I.V."/>
            <person name="Hibbett D."/>
        </authorList>
    </citation>
    <scope>NUCLEOTIDE SEQUENCE</scope>
    <source>
        <strain evidence="1">Sp2 HRB7682 ss15</strain>
    </source>
</reference>
<dbReference type="EMBL" id="JANVFS010000016">
    <property type="protein sequence ID" value="KAJ4479721.1"/>
    <property type="molecule type" value="Genomic_DNA"/>
</dbReference>
<sequence>MSNVAELMGINRSNRCTLPRRPAVDSPFAPHLLPLIFCPPHFRFDLHPHQSLSSVSA</sequence>
<evidence type="ECO:0000313" key="2">
    <source>
        <dbReference type="Proteomes" id="UP001150238"/>
    </source>
</evidence>
<evidence type="ECO:0000313" key="1">
    <source>
        <dbReference type="EMBL" id="KAJ4479721.1"/>
    </source>
</evidence>
<comment type="caution">
    <text evidence="1">The sequence shown here is derived from an EMBL/GenBank/DDBJ whole genome shotgun (WGS) entry which is preliminary data.</text>
</comment>
<gene>
    <name evidence="1" type="ORF">C8J55DRAFT_514191</name>
</gene>
<dbReference type="Proteomes" id="UP001150238">
    <property type="component" value="Unassembled WGS sequence"/>
</dbReference>
<protein>
    <submittedName>
        <fullName evidence="1">Uncharacterized protein</fullName>
    </submittedName>
</protein>
<name>A0A9W9DP51_9AGAR</name>
<reference evidence="1" key="1">
    <citation type="submission" date="2022-08" db="EMBL/GenBank/DDBJ databases">
        <authorList>
            <consortium name="DOE Joint Genome Institute"/>
            <person name="Min B."/>
            <person name="Riley R."/>
            <person name="Sierra-Patev S."/>
            <person name="Naranjo-Ortiz M."/>
            <person name="Looney B."/>
            <person name="Konkel Z."/>
            <person name="Slot J.C."/>
            <person name="Sakamoto Y."/>
            <person name="Steenwyk J.L."/>
            <person name="Rokas A."/>
            <person name="Carro J."/>
            <person name="Camarero S."/>
            <person name="Ferreira P."/>
            <person name="Molpeceres G."/>
            <person name="Ruiz-Duenas F.J."/>
            <person name="Serrano A."/>
            <person name="Henrissat B."/>
            <person name="Drula E."/>
            <person name="Hughes K.W."/>
            <person name="Mata J.L."/>
            <person name="Ishikawa N.K."/>
            <person name="Vargas-Isla R."/>
            <person name="Ushijima S."/>
            <person name="Smith C.A."/>
            <person name="Ahrendt S."/>
            <person name="Andreopoulos W."/>
            <person name="He G."/>
            <person name="Labutti K."/>
            <person name="Lipzen A."/>
            <person name="Ng V."/>
            <person name="Sandor L."/>
            <person name="Barry K."/>
            <person name="Martinez A.T."/>
            <person name="Xiao Y."/>
            <person name="Gibbons J.G."/>
            <person name="Terashima K."/>
            <person name="Hibbett D.S."/>
            <person name="Grigoriev I.V."/>
        </authorList>
    </citation>
    <scope>NUCLEOTIDE SEQUENCE</scope>
    <source>
        <strain evidence="1">Sp2 HRB7682 ss15</strain>
    </source>
</reference>
<proteinExistence type="predicted"/>